<protein>
    <recommendedName>
        <fullName evidence="5">Squalene cyclase C-terminal domain-containing protein</fullName>
    </recommendedName>
</protein>
<feature type="region of interest" description="Disordered" evidence="4">
    <location>
        <begin position="20"/>
        <end position="60"/>
    </location>
</feature>
<dbReference type="KEGG" id="ccro:CMC5_070180"/>
<dbReference type="CDD" id="cd00688">
    <property type="entry name" value="ISOPREN_C2_like"/>
    <property type="match status" value="1"/>
</dbReference>
<comment type="similarity">
    <text evidence="2">Belongs to the terpene cyclase/mutase family.</text>
</comment>
<dbReference type="Proteomes" id="UP000067626">
    <property type="component" value="Chromosome"/>
</dbReference>
<dbReference type="InterPro" id="IPR032696">
    <property type="entry name" value="SQ_cyclase_C"/>
</dbReference>
<proteinExistence type="inferred from homology"/>
<keyword evidence="3" id="KW-0677">Repeat</keyword>
<dbReference type="GO" id="GO:0016104">
    <property type="term" value="P:triterpenoid biosynthetic process"/>
    <property type="evidence" value="ECO:0007669"/>
    <property type="project" value="InterPro"/>
</dbReference>
<feature type="domain" description="Squalene cyclase C-terminal" evidence="5">
    <location>
        <begin position="281"/>
        <end position="409"/>
    </location>
</feature>
<reference evidence="6 7" key="1">
    <citation type="submission" date="2015-07" db="EMBL/GenBank/DDBJ databases">
        <title>Genome analysis of myxobacterium Chondromyces crocatus Cm c5 reveals a high potential for natural compound synthesis and the genetic basis for the loss of fruiting body formation.</title>
        <authorList>
            <person name="Zaburannyi N."/>
            <person name="Bunk B."/>
            <person name="Maier J."/>
            <person name="Overmann J."/>
            <person name="Mueller R."/>
        </authorList>
    </citation>
    <scope>NUCLEOTIDE SEQUENCE [LARGE SCALE GENOMIC DNA]</scope>
    <source>
        <strain evidence="6 7">Cm c5</strain>
    </source>
</reference>
<evidence type="ECO:0000313" key="7">
    <source>
        <dbReference type="Proteomes" id="UP000067626"/>
    </source>
</evidence>
<dbReference type="PANTHER" id="PTHR11764">
    <property type="entry name" value="TERPENE CYCLASE/MUTASE FAMILY MEMBER"/>
    <property type="match status" value="1"/>
</dbReference>
<dbReference type="AlphaFoldDB" id="A0A0K1EPK9"/>
<dbReference type="GO" id="GO:0016866">
    <property type="term" value="F:intramolecular transferase activity"/>
    <property type="evidence" value="ECO:0007669"/>
    <property type="project" value="InterPro"/>
</dbReference>
<gene>
    <name evidence="6" type="ORF">CMC5_070180</name>
</gene>
<evidence type="ECO:0000256" key="3">
    <source>
        <dbReference type="ARBA" id="ARBA00022737"/>
    </source>
</evidence>
<dbReference type="UniPathway" id="UPA00337"/>
<dbReference type="GO" id="GO:0005811">
    <property type="term" value="C:lipid droplet"/>
    <property type="evidence" value="ECO:0007669"/>
    <property type="project" value="InterPro"/>
</dbReference>
<comment type="pathway">
    <text evidence="1">Secondary metabolite biosynthesis; hopanoid biosynthesis.</text>
</comment>
<evidence type="ECO:0000313" key="6">
    <source>
        <dbReference type="EMBL" id="AKT42791.1"/>
    </source>
</evidence>
<evidence type="ECO:0000259" key="5">
    <source>
        <dbReference type="Pfam" id="PF13243"/>
    </source>
</evidence>
<evidence type="ECO:0000256" key="4">
    <source>
        <dbReference type="SAM" id="MobiDB-lite"/>
    </source>
</evidence>
<dbReference type="InterPro" id="IPR018333">
    <property type="entry name" value="Squalene_cyclase"/>
</dbReference>
<keyword evidence="7" id="KW-1185">Reference proteome</keyword>
<dbReference type="SUPFAM" id="SSF48239">
    <property type="entry name" value="Terpenoid cyclases/Protein prenyltransferases"/>
    <property type="match status" value="2"/>
</dbReference>
<sequence length="589" mass="65601">MWGTNCSLSLCRVPEDATTLMDLKPPVGDAPHDSPPTPPPVPKEETLPDDAAPPSSEQNGWWYAGPDSIRGPVSNSAQELDEDLVQALERCITRAIEHTLEAQTPEGSWFVLPDARMFDTGLVAYVLSRTPGPAAAAAVERAKTWLATATPQTQTRFSQMLDETPWSLLSGTSVVVDLREPELYSNVFRRKTLFLYALTLHARKEVLSPFSQERVRAQIRSIYDRAERLRMKQWSRVDLMAVYLLLEALQPGVCPSESARLYLESMQATDGSFCHNPVSSALALLALLETAPESTAYNRCLQHLLDAQQPDGTWRFCISNVWDTSLLVRAYEGQSRFEALARPKAIQFLMQAQNRDGGWGFRTSVESDTDTTSCVLLSLAGVPDVDAGCIARGIAYLAARQRKDGLWNTWQSQDDQPVEDCVAHALSALTAYPDIHRVPLESPYRWLVQQYEIKGRWRAGWYRSFPYAVLEIGRAVGAYHPVSRAARKSLLVVQNEDGGWGEEPGEESYPSPTGLSLAMLLDIHQPGEAFIRSALRYLVDTQRDDGTWPGRPEVYGPRPLLYHLATNTHAFVIHGLLTAWSRLGRTLPA</sequence>
<organism evidence="6 7">
    <name type="scientific">Chondromyces crocatus</name>
    <dbReference type="NCBI Taxonomy" id="52"/>
    <lineage>
        <taxon>Bacteria</taxon>
        <taxon>Pseudomonadati</taxon>
        <taxon>Myxococcota</taxon>
        <taxon>Polyangia</taxon>
        <taxon>Polyangiales</taxon>
        <taxon>Polyangiaceae</taxon>
        <taxon>Chondromyces</taxon>
    </lineage>
</organism>
<accession>A0A0K1EPK9</accession>
<dbReference type="Gene3D" id="1.50.10.20">
    <property type="match status" value="2"/>
</dbReference>
<dbReference type="EMBL" id="CP012159">
    <property type="protein sequence ID" value="AKT42791.1"/>
    <property type="molecule type" value="Genomic_DNA"/>
</dbReference>
<dbReference type="STRING" id="52.CMC5_070180"/>
<evidence type="ECO:0000256" key="2">
    <source>
        <dbReference type="ARBA" id="ARBA00009755"/>
    </source>
</evidence>
<evidence type="ECO:0000256" key="1">
    <source>
        <dbReference type="ARBA" id="ARBA00004999"/>
    </source>
</evidence>
<feature type="domain" description="Squalene cyclase C-terminal" evidence="5">
    <location>
        <begin position="415"/>
        <end position="549"/>
    </location>
</feature>
<name>A0A0K1EPK9_CHOCO</name>
<dbReference type="InterPro" id="IPR008930">
    <property type="entry name" value="Terpenoid_cyclase/PrenylTrfase"/>
</dbReference>
<dbReference type="Pfam" id="PF13243">
    <property type="entry name" value="SQHop_cyclase_C"/>
    <property type="match status" value="2"/>
</dbReference>
<dbReference type="PANTHER" id="PTHR11764:SF20">
    <property type="entry name" value="LANOSTEROL SYNTHASE"/>
    <property type="match status" value="1"/>
</dbReference>